<accession>A0A917NNS0</accession>
<dbReference type="EMBL" id="BMMU01000002">
    <property type="protein sequence ID" value="GGJ14661.1"/>
    <property type="molecule type" value="Genomic_DNA"/>
</dbReference>
<feature type="region of interest" description="Disordered" evidence="1">
    <location>
        <begin position="102"/>
        <end position="153"/>
    </location>
</feature>
<sequence length="153" mass="15859">MAARLTRRTPATSGGWQATARPDGMPTSRGRSTAHTSRGPVHLPIPERVVDLGTEVPATAWATSVPPWCAGRKAEGTGTVRHTLLGLGQLAMFGRDLLARPGPGLPVEPSGKGERIPFHRGGEDHKALHGAVAGKRARQAGSSPGTTSPSVPT</sequence>
<dbReference type="Proteomes" id="UP000625682">
    <property type="component" value="Unassembled WGS sequence"/>
</dbReference>
<keyword evidence="3" id="KW-1185">Reference proteome</keyword>
<evidence type="ECO:0000313" key="3">
    <source>
        <dbReference type="Proteomes" id="UP000625682"/>
    </source>
</evidence>
<dbReference type="RefSeq" id="WP_189145882.1">
    <property type="nucleotide sequence ID" value="NZ_BAABER010000006.1"/>
</dbReference>
<feature type="compositionally biased region" description="Low complexity" evidence="1">
    <location>
        <begin position="141"/>
        <end position="153"/>
    </location>
</feature>
<evidence type="ECO:0000313" key="2">
    <source>
        <dbReference type="EMBL" id="GGJ14661.1"/>
    </source>
</evidence>
<protein>
    <submittedName>
        <fullName evidence="2">Uncharacterized protein</fullName>
    </submittedName>
</protein>
<gene>
    <name evidence="2" type="ORF">GCM10012282_08670</name>
</gene>
<feature type="compositionally biased region" description="Basic and acidic residues" evidence="1">
    <location>
        <begin position="111"/>
        <end position="127"/>
    </location>
</feature>
<organism evidence="2 3">
    <name type="scientific">Streptomyces lacrimifluminis</name>
    <dbReference type="NCBI Taxonomy" id="1500077"/>
    <lineage>
        <taxon>Bacteria</taxon>
        <taxon>Bacillati</taxon>
        <taxon>Actinomycetota</taxon>
        <taxon>Actinomycetes</taxon>
        <taxon>Kitasatosporales</taxon>
        <taxon>Streptomycetaceae</taxon>
        <taxon>Streptomyces</taxon>
    </lineage>
</organism>
<name>A0A917NNS0_9ACTN</name>
<proteinExistence type="predicted"/>
<evidence type="ECO:0000256" key="1">
    <source>
        <dbReference type="SAM" id="MobiDB-lite"/>
    </source>
</evidence>
<feature type="region of interest" description="Disordered" evidence="1">
    <location>
        <begin position="1"/>
        <end position="43"/>
    </location>
</feature>
<reference evidence="2" key="2">
    <citation type="submission" date="2020-09" db="EMBL/GenBank/DDBJ databases">
        <authorList>
            <person name="Sun Q."/>
            <person name="Zhou Y."/>
        </authorList>
    </citation>
    <scope>NUCLEOTIDE SEQUENCE</scope>
    <source>
        <strain evidence="2">CGMCC 4.7272</strain>
    </source>
</reference>
<comment type="caution">
    <text evidence="2">The sequence shown here is derived from an EMBL/GenBank/DDBJ whole genome shotgun (WGS) entry which is preliminary data.</text>
</comment>
<dbReference type="AlphaFoldDB" id="A0A917NNS0"/>
<reference evidence="2" key="1">
    <citation type="journal article" date="2014" name="Int. J. Syst. Evol. Microbiol.">
        <title>Complete genome sequence of Corynebacterium casei LMG S-19264T (=DSM 44701T), isolated from a smear-ripened cheese.</title>
        <authorList>
            <consortium name="US DOE Joint Genome Institute (JGI-PGF)"/>
            <person name="Walter F."/>
            <person name="Albersmeier A."/>
            <person name="Kalinowski J."/>
            <person name="Ruckert C."/>
        </authorList>
    </citation>
    <scope>NUCLEOTIDE SEQUENCE</scope>
    <source>
        <strain evidence="2">CGMCC 4.7272</strain>
    </source>
</reference>